<dbReference type="AlphaFoldDB" id="A0A415QJP0"/>
<evidence type="ECO:0000313" key="1">
    <source>
        <dbReference type="EMBL" id="RHM43945.1"/>
    </source>
</evidence>
<sequence length="171" mass="19483">MGIKQIIALESDTVSESTIRIPFEFACLDSVPEGKRVDKYITITPLTVRSWFRLKPLLLAIDPEDLEVIVGNGDGTFDPRVPEVMGKYDELILSVICIGLHNKKSDPPAWFREVLKDNCTWEDTRILLNAVLFRVGYNPFYKSIMTLKNMSPLNEAEIIAARKNLKSWIIQ</sequence>
<gene>
    <name evidence="1" type="ORF">DWZ68_07905</name>
</gene>
<dbReference type="Proteomes" id="UP000286038">
    <property type="component" value="Unassembled WGS sequence"/>
</dbReference>
<proteinExistence type="predicted"/>
<accession>A0A415QJP0</accession>
<comment type="caution">
    <text evidence="1">The sequence shown here is derived from an EMBL/GenBank/DDBJ whole genome shotgun (WGS) entry which is preliminary data.</text>
</comment>
<reference evidence="1 2" key="1">
    <citation type="submission" date="2018-08" db="EMBL/GenBank/DDBJ databases">
        <title>A genome reference for cultivated species of the human gut microbiota.</title>
        <authorList>
            <person name="Zou Y."/>
            <person name="Xue W."/>
            <person name="Luo G."/>
        </authorList>
    </citation>
    <scope>NUCLEOTIDE SEQUENCE [LARGE SCALE GENOMIC DNA]</scope>
    <source>
        <strain evidence="1 2">AF34-33</strain>
    </source>
</reference>
<organism evidence="1 2">
    <name type="scientific">Butyricimonas virosa</name>
    <dbReference type="NCBI Taxonomy" id="544645"/>
    <lineage>
        <taxon>Bacteria</taxon>
        <taxon>Pseudomonadati</taxon>
        <taxon>Bacteroidota</taxon>
        <taxon>Bacteroidia</taxon>
        <taxon>Bacteroidales</taxon>
        <taxon>Odoribacteraceae</taxon>
        <taxon>Butyricimonas</taxon>
    </lineage>
</organism>
<evidence type="ECO:0000313" key="2">
    <source>
        <dbReference type="Proteomes" id="UP000286038"/>
    </source>
</evidence>
<dbReference type="EMBL" id="QRPV01000007">
    <property type="protein sequence ID" value="RHM43945.1"/>
    <property type="molecule type" value="Genomic_DNA"/>
</dbReference>
<dbReference type="RefSeq" id="WP_118449665.1">
    <property type="nucleotide sequence ID" value="NZ_CABJDM010000007.1"/>
</dbReference>
<dbReference type="GeneID" id="93101420"/>
<name>A0A415QJP0_9BACT</name>
<protein>
    <submittedName>
        <fullName evidence="1">Uncharacterized protein</fullName>
    </submittedName>
</protein>